<keyword evidence="2" id="KW-0812">Transmembrane</keyword>
<feature type="region of interest" description="Disordered" evidence="1">
    <location>
        <begin position="186"/>
        <end position="221"/>
    </location>
</feature>
<keyword evidence="2" id="KW-0472">Membrane</keyword>
<proteinExistence type="predicted"/>
<comment type="caution">
    <text evidence="3">The sequence shown here is derived from an EMBL/GenBank/DDBJ whole genome shotgun (WGS) entry which is preliminary data.</text>
</comment>
<name>A0A4C1YMV7_EUMVA</name>
<keyword evidence="2" id="KW-1133">Transmembrane helix</keyword>
<protein>
    <submittedName>
        <fullName evidence="3">Uncharacterized protein</fullName>
    </submittedName>
</protein>
<evidence type="ECO:0000256" key="2">
    <source>
        <dbReference type="SAM" id="Phobius"/>
    </source>
</evidence>
<sequence length="341" mass="38437">MSMGSHKINKDIKSLNTIGVLPMGLAEPATENNDRWSEVICRCSSAMVKKTFTALAILLIAVTVTMIVLTILNYKSNVSEDNTQKEIIVVTGTRDSANVTIDESYMELFLQLKNKSSESVAQRKKRGVFVPKERKNPDVMEDFDDNDMNEARKVIMDHDTPCQSGEQNKFCKVLVEKVNSVKVKKDVHVKGENKSDPSDTRSANDHNIGATTEALKDSKDLDKKALPHDLTKESPHHGAHKPEAGIVVDQNPRFQNPYNLQPPVIYPPEAPPMSNHDSCLLAKLLKQHYPTVEEYFTQKPVQQAFTASPYVYDIPNTDYLEYEPTPFVYGPPESFLPQYRR</sequence>
<organism evidence="3 4">
    <name type="scientific">Eumeta variegata</name>
    <name type="common">Bagworm moth</name>
    <name type="synonym">Eumeta japonica</name>
    <dbReference type="NCBI Taxonomy" id="151549"/>
    <lineage>
        <taxon>Eukaryota</taxon>
        <taxon>Metazoa</taxon>
        <taxon>Ecdysozoa</taxon>
        <taxon>Arthropoda</taxon>
        <taxon>Hexapoda</taxon>
        <taxon>Insecta</taxon>
        <taxon>Pterygota</taxon>
        <taxon>Neoptera</taxon>
        <taxon>Endopterygota</taxon>
        <taxon>Lepidoptera</taxon>
        <taxon>Glossata</taxon>
        <taxon>Ditrysia</taxon>
        <taxon>Tineoidea</taxon>
        <taxon>Psychidae</taxon>
        <taxon>Oiketicinae</taxon>
        <taxon>Eumeta</taxon>
    </lineage>
</organism>
<feature type="transmembrane region" description="Helical" evidence="2">
    <location>
        <begin position="52"/>
        <end position="74"/>
    </location>
</feature>
<dbReference type="Proteomes" id="UP000299102">
    <property type="component" value="Unassembled WGS sequence"/>
</dbReference>
<feature type="compositionally biased region" description="Basic and acidic residues" evidence="1">
    <location>
        <begin position="186"/>
        <end position="204"/>
    </location>
</feature>
<accession>A0A4C1YMV7</accession>
<evidence type="ECO:0000313" key="3">
    <source>
        <dbReference type="EMBL" id="GBP75969.1"/>
    </source>
</evidence>
<reference evidence="3 4" key="1">
    <citation type="journal article" date="2019" name="Commun. Biol.">
        <title>The bagworm genome reveals a unique fibroin gene that provides high tensile strength.</title>
        <authorList>
            <person name="Kono N."/>
            <person name="Nakamura H."/>
            <person name="Ohtoshi R."/>
            <person name="Tomita M."/>
            <person name="Numata K."/>
            <person name="Arakawa K."/>
        </authorList>
    </citation>
    <scope>NUCLEOTIDE SEQUENCE [LARGE SCALE GENOMIC DNA]</scope>
</reference>
<evidence type="ECO:0000313" key="4">
    <source>
        <dbReference type="Proteomes" id="UP000299102"/>
    </source>
</evidence>
<gene>
    <name evidence="3" type="ORF">EVAR_54622_1</name>
</gene>
<evidence type="ECO:0000256" key="1">
    <source>
        <dbReference type="SAM" id="MobiDB-lite"/>
    </source>
</evidence>
<dbReference type="AlphaFoldDB" id="A0A4C1YMV7"/>
<dbReference type="EMBL" id="BGZK01001269">
    <property type="protein sequence ID" value="GBP75969.1"/>
    <property type="molecule type" value="Genomic_DNA"/>
</dbReference>
<keyword evidence="4" id="KW-1185">Reference proteome</keyword>